<evidence type="ECO:0000256" key="2">
    <source>
        <dbReference type="ARBA" id="ARBA00022857"/>
    </source>
</evidence>
<evidence type="ECO:0008006" key="7">
    <source>
        <dbReference type="Google" id="ProtNLM"/>
    </source>
</evidence>
<protein>
    <recommendedName>
        <fullName evidence="7">Short-chain dehydrogenase</fullName>
    </recommendedName>
</protein>
<sequence length="229" mass="24998">MKNKKVVLITGGSDGLGKIIAQRLAGNHRVVILSPTQNKLQEVAKKLGCEYVVADVSDFSALEKAVEKVINNHSRIDCLVNCAGLWIQGELEYNDHQKIDAVLRVNTIGTIFATKAVTTQMKKQRAGLIVNINSLSGVLTKEERAVYVASKFAVTGFTRSIQSELSKYGICVTGILPGGLKTTMFDKAGNPKDQTDFLDPDEVAKVVEFLLTINAPTVLPEIWIKNLNN</sequence>
<evidence type="ECO:0000313" key="5">
    <source>
        <dbReference type="EMBL" id="OGD09257.1"/>
    </source>
</evidence>
<keyword evidence="3" id="KW-0560">Oxidoreductase</keyword>
<reference evidence="5 6" key="1">
    <citation type="journal article" date="2016" name="Nat. Commun.">
        <title>Thousands of microbial genomes shed light on interconnected biogeochemical processes in an aquifer system.</title>
        <authorList>
            <person name="Anantharaman K."/>
            <person name="Brown C.T."/>
            <person name="Hug L.A."/>
            <person name="Sharon I."/>
            <person name="Castelle C.J."/>
            <person name="Probst A.J."/>
            <person name="Thomas B.C."/>
            <person name="Singh A."/>
            <person name="Wilkins M.J."/>
            <person name="Karaoz U."/>
            <person name="Brodie E.L."/>
            <person name="Williams K.H."/>
            <person name="Hubbard S.S."/>
            <person name="Banfield J.F."/>
        </authorList>
    </citation>
    <scope>NUCLEOTIDE SEQUENCE [LARGE SCALE GENOMIC DNA]</scope>
</reference>
<accession>A0A1F4ZUY6</accession>
<dbReference type="Proteomes" id="UP000176424">
    <property type="component" value="Unassembled WGS sequence"/>
</dbReference>
<dbReference type="PANTHER" id="PTHR43391">
    <property type="entry name" value="RETINOL DEHYDROGENASE-RELATED"/>
    <property type="match status" value="1"/>
</dbReference>
<evidence type="ECO:0000256" key="1">
    <source>
        <dbReference type="ARBA" id="ARBA00006484"/>
    </source>
</evidence>
<dbReference type="PANTHER" id="PTHR43391:SF14">
    <property type="entry name" value="DEHYDROGENASE_REDUCTASE SDR FAMILY PROTEIN 7-LIKE"/>
    <property type="match status" value="1"/>
</dbReference>
<evidence type="ECO:0000313" key="6">
    <source>
        <dbReference type="Proteomes" id="UP000176424"/>
    </source>
</evidence>
<dbReference type="CDD" id="cd05233">
    <property type="entry name" value="SDR_c"/>
    <property type="match status" value="1"/>
</dbReference>
<comment type="caution">
    <text evidence="5">The sequence shown here is derived from an EMBL/GenBank/DDBJ whole genome shotgun (WGS) entry which is preliminary data.</text>
</comment>
<dbReference type="GO" id="GO:0016491">
    <property type="term" value="F:oxidoreductase activity"/>
    <property type="evidence" value="ECO:0007669"/>
    <property type="project" value="UniProtKB-KW"/>
</dbReference>
<dbReference type="STRING" id="1797263.A2397_02895"/>
<keyword evidence="2" id="KW-0521">NADP</keyword>
<gene>
    <name evidence="5" type="ORF">A2397_02895</name>
</gene>
<dbReference type="Gene3D" id="3.40.50.720">
    <property type="entry name" value="NAD(P)-binding Rossmann-like Domain"/>
    <property type="match status" value="1"/>
</dbReference>
<dbReference type="PRINTS" id="PR00080">
    <property type="entry name" value="SDRFAMILY"/>
</dbReference>
<dbReference type="Pfam" id="PF00106">
    <property type="entry name" value="adh_short"/>
    <property type="match status" value="1"/>
</dbReference>
<organism evidence="5 6">
    <name type="scientific">Candidatus Amesbacteria bacterium RIFOXYB1_FULL_44_23</name>
    <dbReference type="NCBI Taxonomy" id="1797263"/>
    <lineage>
        <taxon>Bacteria</taxon>
        <taxon>Candidatus Amesiibacteriota</taxon>
    </lineage>
</organism>
<dbReference type="PRINTS" id="PR00081">
    <property type="entry name" value="GDHRDH"/>
</dbReference>
<dbReference type="InterPro" id="IPR036291">
    <property type="entry name" value="NAD(P)-bd_dom_sf"/>
</dbReference>
<comment type="similarity">
    <text evidence="1 4">Belongs to the short-chain dehydrogenases/reductases (SDR) family.</text>
</comment>
<evidence type="ECO:0000256" key="4">
    <source>
        <dbReference type="RuleBase" id="RU000363"/>
    </source>
</evidence>
<dbReference type="AlphaFoldDB" id="A0A1F4ZUY6"/>
<dbReference type="InterPro" id="IPR002347">
    <property type="entry name" value="SDR_fam"/>
</dbReference>
<dbReference type="PROSITE" id="PS00061">
    <property type="entry name" value="ADH_SHORT"/>
    <property type="match status" value="1"/>
</dbReference>
<dbReference type="EMBL" id="MEXR01000035">
    <property type="protein sequence ID" value="OGD09257.1"/>
    <property type="molecule type" value="Genomic_DNA"/>
</dbReference>
<evidence type="ECO:0000256" key="3">
    <source>
        <dbReference type="ARBA" id="ARBA00023002"/>
    </source>
</evidence>
<dbReference type="SUPFAM" id="SSF51735">
    <property type="entry name" value="NAD(P)-binding Rossmann-fold domains"/>
    <property type="match status" value="1"/>
</dbReference>
<dbReference type="InterPro" id="IPR020904">
    <property type="entry name" value="Sc_DH/Rdtase_CS"/>
</dbReference>
<proteinExistence type="inferred from homology"/>
<name>A0A1F4ZUY6_9BACT</name>